<dbReference type="GO" id="GO:0006627">
    <property type="term" value="P:protein processing involved in protein targeting to mitochondrion"/>
    <property type="evidence" value="ECO:0007669"/>
    <property type="project" value="InterPro"/>
</dbReference>
<feature type="active site" evidence="11">
    <location>
        <position position="152"/>
    </location>
</feature>
<evidence type="ECO:0000256" key="5">
    <source>
        <dbReference type="ARBA" id="ARBA00022692"/>
    </source>
</evidence>
<dbReference type="InterPro" id="IPR036286">
    <property type="entry name" value="LexA/Signal_pep-like_sf"/>
</dbReference>
<keyword evidence="14" id="KW-1185">Reference proteome</keyword>
<dbReference type="PANTHER" id="PTHR46041">
    <property type="entry name" value="MITOCHONDRIAL INNER MEMBRANE PROTEASE SUBUNIT 2"/>
    <property type="match status" value="1"/>
</dbReference>
<evidence type="ECO:0000256" key="1">
    <source>
        <dbReference type="ARBA" id="ARBA00004434"/>
    </source>
</evidence>
<dbReference type="GO" id="GO:0042720">
    <property type="term" value="C:mitochondrial inner membrane peptidase complex"/>
    <property type="evidence" value="ECO:0007669"/>
    <property type="project" value="InterPro"/>
</dbReference>
<feature type="domain" description="Peptidase S26" evidence="12">
    <location>
        <begin position="84"/>
        <end position="165"/>
    </location>
</feature>
<evidence type="ECO:0000256" key="7">
    <source>
        <dbReference type="ARBA" id="ARBA00022801"/>
    </source>
</evidence>
<dbReference type="SUPFAM" id="SSF51306">
    <property type="entry name" value="LexA/Signal peptidase"/>
    <property type="match status" value="1"/>
</dbReference>
<gene>
    <name evidence="13" type="ORF">NOR_01617</name>
</gene>
<protein>
    <recommendedName>
        <fullName evidence="3">Mitochondrial inner membrane protease subunit 2</fullName>
    </recommendedName>
</protein>
<keyword evidence="10" id="KW-0472">Membrane</keyword>
<comment type="similarity">
    <text evidence="2">Belongs to the peptidase S26 family. IMP2 subfamily.</text>
</comment>
<dbReference type="OMA" id="WIPVIAW"/>
<dbReference type="OrthoDB" id="9996127at2759"/>
<dbReference type="InterPro" id="IPR000223">
    <property type="entry name" value="Pept_S26A_signal_pept_1"/>
</dbReference>
<organism evidence="13 14">
    <name type="scientific">Metarhizium rileyi (strain RCEF 4871)</name>
    <name type="common">Nomuraea rileyi</name>
    <dbReference type="NCBI Taxonomy" id="1649241"/>
    <lineage>
        <taxon>Eukaryota</taxon>
        <taxon>Fungi</taxon>
        <taxon>Dikarya</taxon>
        <taxon>Ascomycota</taxon>
        <taxon>Pezizomycotina</taxon>
        <taxon>Sordariomycetes</taxon>
        <taxon>Hypocreomycetidae</taxon>
        <taxon>Hypocreales</taxon>
        <taxon>Clavicipitaceae</taxon>
        <taxon>Metarhizium</taxon>
    </lineage>
</organism>
<feature type="active site" evidence="11">
    <location>
        <position position="103"/>
    </location>
</feature>
<dbReference type="EMBL" id="AZHC01000004">
    <property type="protein sequence ID" value="OAA48367.1"/>
    <property type="molecule type" value="Genomic_DNA"/>
</dbReference>
<dbReference type="STRING" id="1081105.A0A167HVE2"/>
<dbReference type="PRINTS" id="PR00727">
    <property type="entry name" value="LEADERPTASE"/>
</dbReference>
<dbReference type="PANTHER" id="PTHR46041:SF2">
    <property type="entry name" value="MITOCHONDRIAL INNER MEMBRANE PROTEASE SUBUNIT 2"/>
    <property type="match status" value="1"/>
</dbReference>
<dbReference type="GO" id="GO:0004252">
    <property type="term" value="F:serine-type endopeptidase activity"/>
    <property type="evidence" value="ECO:0007669"/>
    <property type="project" value="InterPro"/>
</dbReference>
<evidence type="ECO:0000256" key="11">
    <source>
        <dbReference type="PIRSR" id="PIRSR600223-1"/>
    </source>
</evidence>
<evidence type="ECO:0000313" key="13">
    <source>
        <dbReference type="EMBL" id="OAA48367.1"/>
    </source>
</evidence>
<dbReference type="InterPro" id="IPR037730">
    <property type="entry name" value="IMP2"/>
</dbReference>
<comment type="caution">
    <text evidence="13">The sequence shown here is derived from an EMBL/GenBank/DDBJ whole genome shotgun (WGS) entry which is preliminary data.</text>
</comment>
<evidence type="ECO:0000256" key="4">
    <source>
        <dbReference type="ARBA" id="ARBA00022670"/>
    </source>
</evidence>
<dbReference type="Proteomes" id="UP000243498">
    <property type="component" value="Unassembled WGS sequence"/>
</dbReference>
<dbReference type="Gene3D" id="2.10.109.10">
    <property type="entry name" value="Umud Fragment, subunit A"/>
    <property type="match status" value="1"/>
</dbReference>
<keyword evidence="8" id="KW-1133">Transmembrane helix</keyword>
<evidence type="ECO:0000256" key="6">
    <source>
        <dbReference type="ARBA" id="ARBA00022792"/>
    </source>
</evidence>
<name>A0A167HVE2_METRR</name>
<evidence type="ECO:0000256" key="8">
    <source>
        <dbReference type="ARBA" id="ARBA00022989"/>
    </source>
</evidence>
<dbReference type="AlphaFoldDB" id="A0A167HVE2"/>
<keyword evidence="4" id="KW-0645">Protease</keyword>
<dbReference type="InterPro" id="IPR019533">
    <property type="entry name" value="Peptidase_S26"/>
</dbReference>
<comment type="subcellular location">
    <subcellularLocation>
        <location evidence="1">Mitochondrion inner membrane</location>
        <topology evidence="1">Single-pass membrane protein</topology>
    </subcellularLocation>
</comment>
<dbReference type="CDD" id="cd06530">
    <property type="entry name" value="S26_SPase_I"/>
    <property type="match status" value="1"/>
</dbReference>
<evidence type="ECO:0000256" key="9">
    <source>
        <dbReference type="ARBA" id="ARBA00023128"/>
    </source>
</evidence>
<evidence type="ECO:0000313" key="14">
    <source>
        <dbReference type="Proteomes" id="UP000243498"/>
    </source>
</evidence>
<evidence type="ECO:0000256" key="3">
    <source>
        <dbReference type="ARBA" id="ARBA00013650"/>
    </source>
</evidence>
<reference evidence="13 14" key="1">
    <citation type="journal article" date="2016" name="Genome Biol. Evol.">
        <title>Divergent and convergent evolution of fungal pathogenicity.</title>
        <authorList>
            <person name="Shang Y."/>
            <person name="Xiao G."/>
            <person name="Zheng P."/>
            <person name="Cen K."/>
            <person name="Zhan S."/>
            <person name="Wang C."/>
        </authorList>
    </citation>
    <scope>NUCLEOTIDE SEQUENCE [LARGE SCALE GENOMIC DNA]</scope>
    <source>
        <strain evidence="13 14">RCEF 4871</strain>
    </source>
</reference>
<keyword evidence="9" id="KW-0496">Mitochondrion</keyword>
<keyword evidence="6" id="KW-0999">Mitochondrion inner membrane</keyword>
<dbReference type="GO" id="GO:0006465">
    <property type="term" value="P:signal peptide processing"/>
    <property type="evidence" value="ECO:0007669"/>
    <property type="project" value="InterPro"/>
</dbReference>
<sequence>MPELHLQHNHQTNSGAKICQVAIVQSIFNPPRSSRQPPAASRHLSGGSSALMASGSIWSRVRIPRSGPGRAVAVNLIGFATWIPVIAWFNMHVAELTSVHGASMYPFMNEDRDSTLRRDVVLNYKWSPQEGLERGMVVTLRSPYHPEVTAVKRVVAVEGDVVRTKKPYPIPMVWIPPGHVWVEGDGPAGASLDSNTYGPVSKRLLTGRVTHVVYPFRKFGQVRWWEHERKLTE</sequence>
<evidence type="ECO:0000256" key="2">
    <source>
        <dbReference type="ARBA" id="ARBA00007066"/>
    </source>
</evidence>
<evidence type="ECO:0000259" key="12">
    <source>
        <dbReference type="Pfam" id="PF10502"/>
    </source>
</evidence>
<keyword evidence="7" id="KW-0378">Hydrolase</keyword>
<dbReference type="Pfam" id="PF10502">
    <property type="entry name" value="Peptidase_S26"/>
    <property type="match status" value="1"/>
</dbReference>
<proteinExistence type="inferred from homology"/>
<keyword evidence="5" id="KW-0812">Transmembrane</keyword>
<evidence type="ECO:0000256" key="10">
    <source>
        <dbReference type="ARBA" id="ARBA00023136"/>
    </source>
</evidence>
<accession>A0A167HVE2</accession>